<evidence type="ECO:0000256" key="1">
    <source>
        <dbReference type="SAM" id="MobiDB-lite"/>
    </source>
</evidence>
<organism evidence="2 3">
    <name type="scientific">Musa balbisiana</name>
    <name type="common">Banana</name>
    <dbReference type="NCBI Taxonomy" id="52838"/>
    <lineage>
        <taxon>Eukaryota</taxon>
        <taxon>Viridiplantae</taxon>
        <taxon>Streptophyta</taxon>
        <taxon>Embryophyta</taxon>
        <taxon>Tracheophyta</taxon>
        <taxon>Spermatophyta</taxon>
        <taxon>Magnoliopsida</taxon>
        <taxon>Liliopsida</taxon>
        <taxon>Zingiberales</taxon>
        <taxon>Musaceae</taxon>
        <taxon>Musa</taxon>
    </lineage>
</organism>
<feature type="compositionally biased region" description="Low complexity" evidence="1">
    <location>
        <begin position="131"/>
        <end position="150"/>
    </location>
</feature>
<sequence length="172" mass="18118">MPGTFISHFTSPHKQITILLSSKIPFETRPSLISFFAASLSATSPGWVSSVNLSRSVQHSSSTGLPGWSKAHLGFGTIEEMEDVITTRAAPAARAASSTLSVPSTAGATRSRCGSRGVSRVQGDATWMTPARHPAAAAAMASASRRSAGQRTRRRLSSPPGRERRWEGSVAG</sequence>
<comment type="caution">
    <text evidence="2">The sequence shown here is derived from an EMBL/GenBank/DDBJ whole genome shotgun (WGS) entry which is preliminary data.</text>
</comment>
<dbReference type="EMBL" id="PYDT01000002">
    <property type="protein sequence ID" value="THU70834.1"/>
    <property type="molecule type" value="Genomic_DNA"/>
</dbReference>
<dbReference type="Proteomes" id="UP000317650">
    <property type="component" value="Chromosome 8"/>
</dbReference>
<feature type="compositionally biased region" description="Basic and acidic residues" evidence="1">
    <location>
        <begin position="161"/>
        <end position="172"/>
    </location>
</feature>
<reference evidence="2 3" key="1">
    <citation type="journal article" date="2019" name="Nat. Plants">
        <title>Genome sequencing of Musa balbisiana reveals subgenome evolution and function divergence in polyploid bananas.</title>
        <authorList>
            <person name="Yao X."/>
        </authorList>
    </citation>
    <scope>NUCLEOTIDE SEQUENCE [LARGE SCALE GENOMIC DNA]</scope>
    <source>
        <strain evidence="3">cv. DH-PKW</strain>
        <tissue evidence="2">Leaves</tissue>
    </source>
</reference>
<evidence type="ECO:0000313" key="3">
    <source>
        <dbReference type="Proteomes" id="UP000317650"/>
    </source>
</evidence>
<proteinExistence type="predicted"/>
<keyword evidence="3" id="KW-1185">Reference proteome</keyword>
<feature type="compositionally biased region" description="Low complexity" evidence="1">
    <location>
        <begin position="110"/>
        <end position="121"/>
    </location>
</feature>
<name>A0A4S8K7C8_MUSBA</name>
<accession>A0A4S8K7C8</accession>
<protein>
    <submittedName>
        <fullName evidence="2">Uncharacterized protein</fullName>
    </submittedName>
</protein>
<feature type="region of interest" description="Disordered" evidence="1">
    <location>
        <begin position="101"/>
        <end position="172"/>
    </location>
</feature>
<evidence type="ECO:0000313" key="2">
    <source>
        <dbReference type="EMBL" id="THU70834.1"/>
    </source>
</evidence>
<dbReference type="AlphaFoldDB" id="A0A4S8K7C8"/>
<gene>
    <name evidence="2" type="ORF">C4D60_Mb08t29160</name>
</gene>